<evidence type="ECO:0000259" key="1">
    <source>
        <dbReference type="Pfam" id="PF00814"/>
    </source>
</evidence>
<dbReference type="InterPro" id="IPR022496">
    <property type="entry name" value="T6A_TsaB"/>
</dbReference>
<dbReference type="Gene3D" id="3.30.420.40">
    <property type="match status" value="2"/>
</dbReference>
<evidence type="ECO:0000313" key="3">
    <source>
        <dbReference type="Proteomes" id="UP001319827"/>
    </source>
</evidence>
<gene>
    <name evidence="2" type="primary">yeaZ</name>
    <name evidence="2" type="ORF">DESUT3_25280</name>
</gene>
<feature type="domain" description="Gcp-like" evidence="1">
    <location>
        <begin position="34"/>
        <end position="227"/>
    </location>
</feature>
<evidence type="ECO:0000313" key="2">
    <source>
        <dbReference type="EMBL" id="BCR05459.1"/>
    </source>
</evidence>
<dbReference type="InterPro" id="IPR043129">
    <property type="entry name" value="ATPase_NBD"/>
</dbReference>
<dbReference type="Proteomes" id="UP001319827">
    <property type="component" value="Chromosome"/>
</dbReference>
<sequence length="238" mass="25243">MDATLLTLDTSTQAGSVALTRGRKLLGEILLNVKANHTDRLLATVRQLLGDAGVELGEIDGFGVVLGPGSFTGLRVGLATVKGLALACAKPVLGVSSLRSLAVQAPFARHPVCTLLDARKGEVYAGLYGGAGGRMEPLMDESVLPPEKLLSRLEGETVFIGDGAVVYQTLIVRQLGSRAHFVPWPLNLPRASSAAALALEELEAGRSIPLEQLRPAYIRPSEAEIMWARRQEEASIEG</sequence>
<dbReference type="PANTHER" id="PTHR11735:SF11">
    <property type="entry name" value="TRNA THREONYLCARBAMOYLADENOSINE BIOSYNTHESIS PROTEIN TSAB"/>
    <property type="match status" value="1"/>
</dbReference>
<dbReference type="NCBIfam" id="TIGR03725">
    <property type="entry name" value="T6A_YeaZ"/>
    <property type="match status" value="1"/>
</dbReference>
<dbReference type="RefSeq" id="WP_221248880.1">
    <property type="nucleotide sequence ID" value="NZ_AP024355.1"/>
</dbReference>
<organism evidence="2 3">
    <name type="scientific">Desulfuromonas versatilis</name>
    <dbReference type="NCBI Taxonomy" id="2802975"/>
    <lineage>
        <taxon>Bacteria</taxon>
        <taxon>Pseudomonadati</taxon>
        <taxon>Thermodesulfobacteriota</taxon>
        <taxon>Desulfuromonadia</taxon>
        <taxon>Desulfuromonadales</taxon>
        <taxon>Desulfuromonadaceae</taxon>
        <taxon>Desulfuromonas</taxon>
    </lineage>
</organism>
<dbReference type="CDD" id="cd24032">
    <property type="entry name" value="ASKHA_NBD_TsaB"/>
    <property type="match status" value="1"/>
</dbReference>
<protein>
    <submittedName>
        <fullName evidence="2">tRNA (Adenosine(37)-N6)-threonylcarbamoyltransferase complex dimerization subunit type 1 TsaB</fullName>
    </submittedName>
</protein>
<dbReference type="Pfam" id="PF00814">
    <property type="entry name" value="TsaD"/>
    <property type="match status" value="1"/>
</dbReference>
<keyword evidence="3" id="KW-1185">Reference proteome</keyword>
<reference evidence="2 3" key="1">
    <citation type="journal article" date="2016" name="C (Basel)">
        <title>Selective Growth of and Electricity Production by Marine Exoelectrogenic Bacteria in Self-Aggregated Hydrogel of Microbially Reduced Graphene Oxide.</title>
        <authorList>
            <person name="Yoshida N."/>
            <person name="Goto Y."/>
            <person name="Miyata Y."/>
        </authorList>
    </citation>
    <scope>NUCLEOTIDE SEQUENCE [LARGE SCALE GENOMIC DNA]</scope>
    <source>
        <strain evidence="2 3">NIT-T3</strain>
    </source>
</reference>
<dbReference type="PANTHER" id="PTHR11735">
    <property type="entry name" value="TRNA N6-ADENOSINE THREONYLCARBAMOYLTRANSFERASE"/>
    <property type="match status" value="1"/>
</dbReference>
<proteinExistence type="predicted"/>
<name>A0ABM8HWG3_9BACT</name>
<dbReference type="InterPro" id="IPR000905">
    <property type="entry name" value="Gcp-like_dom"/>
</dbReference>
<reference evidence="2 3" key="2">
    <citation type="journal article" date="2021" name="Int. J. Syst. Evol. Microbiol.">
        <title>Isolation and Polyphasic Characterization of Desulfuromonas versatilis sp. Nov., an Electrogenic Bacteria Capable of Versatile Metabolism Isolated from a Graphene Oxide-Reducing Enrichment Culture.</title>
        <authorList>
            <person name="Xie L."/>
            <person name="Yoshida N."/>
            <person name="Ishii S."/>
            <person name="Meng L."/>
        </authorList>
    </citation>
    <scope>NUCLEOTIDE SEQUENCE [LARGE SCALE GENOMIC DNA]</scope>
    <source>
        <strain evidence="2 3">NIT-T3</strain>
    </source>
</reference>
<dbReference type="EMBL" id="AP024355">
    <property type="protein sequence ID" value="BCR05459.1"/>
    <property type="molecule type" value="Genomic_DNA"/>
</dbReference>
<accession>A0ABM8HWG3</accession>
<dbReference type="SUPFAM" id="SSF53067">
    <property type="entry name" value="Actin-like ATPase domain"/>
    <property type="match status" value="2"/>
</dbReference>